<name>A0A939IR84_9MICO</name>
<evidence type="ECO:0000313" key="2">
    <source>
        <dbReference type="Proteomes" id="UP000664385"/>
    </source>
</evidence>
<protein>
    <submittedName>
        <fullName evidence="1">Uncharacterized protein</fullName>
    </submittedName>
</protein>
<evidence type="ECO:0000313" key="1">
    <source>
        <dbReference type="EMBL" id="MBN8205475.1"/>
    </source>
</evidence>
<dbReference type="RefSeq" id="WP_179411508.1">
    <property type="nucleotide sequence ID" value="NZ_CP063379.1"/>
</dbReference>
<dbReference type="Proteomes" id="UP000664385">
    <property type="component" value="Unassembled WGS sequence"/>
</dbReference>
<gene>
    <name evidence="1" type="ORF">JF543_05825</name>
</gene>
<sequence length="237" mass="25108">MNFDTLRALADRAALFTALRQDQLVAAVDDLGEHRWSVDLSAGVFTFAADADPSRTLQATPHLIASIAPGPRSLMWSWALPESYDTTVADRLRTYGEQHGIAELTAGEVALPDGDDGDSALSSLAHLVGGAAVEITGLSPYYIANVGDTRAVILLDAAVPTLSVSTAVQALPRVLAGLTMRDPRASVWDLSRLAGWRLEWADESFSAAVVSDATGTATFRFDEHARISGIESTLTGA</sequence>
<comment type="caution">
    <text evidence="1">The sequence shown here is derived from an EMBL/GenBank/DDBJ whole genome shotgun (WGS) entry which is preliminary data.</text>
</comment>
<reference evidence="1" key="1">
    <citation type="submission" date="2020-12" db="EMBL/GenBank/DDBJ databases">
        <title>PHA producing bacteria isolated from mangrove.</title>
        <authorList>
            <person name="Zheng W."/>
            <person name="Yu S."/>
            <person name="Huang Y."/>
        </authorList>
    </citation>
    <scope>NUCLEOTIDE SEQUENCE</scope>
    <source>
        <strain evidence="1">GN8-5</strain>
    </source>
</reference>
<proteinExistence type="predicted"/>
<dbReference type="EMBL" id="JAEMWU010000001">
    <property type="protein sequence ID" value="MBN8205475.1"/>
    <property type="molecule type" value="Genomic_DNA"/>
</dbReference>
<accession>A0A939IR84</accession>
<organism evidence="1 2">
    <name type="scientific">Microbacterium esteraromaticum</name>
    <dbReference type="NCBI Taxonomy" id="57043"/>
    <lineage>
        <taxon>Bacteria</taxon>
        <taxon>Bacillati</taxon>
        <taxon>Actinomycetota</taxon>
        <taxon>Actinomycetes</taxon>
        <taxon>Micrococcales</taxon>
        <taxon>Microbacteriaceae</taxon>
        <taxon>Microbacterium</taxon>
    </lineage>
</organism>
<dbReference type="AlphaFoldDB" id="A0A939IR84"/>
<dbReference type="Pfam" id="PF21813">
    <property type="entry name" value="DUF6882"/>
    <property type="match status" value="1"/>
</dbReference>
<dbReference type="InterPro" id="IPR049249">
    <property type="entry name" value="DUF6882"/>
</dbReference>